<accession>A0A2H1WUE3</accession>
<reference evidence="2" key="1">
    <citation type="submission" date="2016-07" db="EMBL/GenBank/DDBJ databases">
        <authorList>
            <person name="Bretaudeau A."/>
        </authorList>
    </citation>
    <scope>NUCLEOTIDE SEQUENCE</scope>
    <source>
        <strain evidence="2">Rice</strain>
        <tissue evidence="2">Whole body</tissue>
    </source>
</reference>
<evidence type="ECO:0000256" key="1">
    <source>
        <dbReference type="SAM" id="MobiDB-lite"/>
    </source>
</evidence>
<proteinExistence type="predicted"/>
<sequence>MGSSGITGDRVDGLPDGKQSPPPMDARNTRGVTSEWPAFWVRKLRGCSKRLTPENPYISLDRLDCS</sequence>
<protein>
    <submittedName>
        <fullName evidence="2">SFRICE_019147</fullName>
    </submittedName>
</protein>
<name>A0A2H1WUE3_SPOFR</name>
<dbReference type="EMBL" id="ODYU01011138">
    <property type="protein sequence ID" value="SOQ56689.1"/>
    <property type="molecule type" value="Genomic_DNA"/>
</dbReference>
<organism evidence="2">
    <name type="scientific">Spodoptera frugiperda</name>
    <name type="common">Fall armyworm</name>
    <dbReference type="NCBI Taxonomy" id="7108"/>
    <lineage>
        <taxon>Eukaryota</taxon>
        <taxon>Metazoa</taxon>
        <taxon>Ecdysozoa</taxon>
        <taxon>Arthropoda</taxon>
        <taxon>Hexapoda</taxon>
        <taxon>Insecta</taxon>
        <taxon>Pterygota</taxon>
        <taxon>Neoptera</taxon>
        <taxon>Endopterygota</taxon>
        <taxon>Lepidoptera</taxon>
        <taxon>Glossata</taxon>
        <taxon>Ditrysia</taxon>
        <taxon>Noctuoidea</taxon>
        <taxon>Noctuidae</taxon>
        <taxon>Amphipyrinae</taxon>
        <taxon>Spodoptera</taxon>
    </lineage>
</organism>
<dbReference type="AlphaFoldDB" id="A0A2H1WUE3"/>
<evidence type="ECO:0000313" key="2">
    <source>
        <dbReference type="EMBL" id="SOQ56689.1"/>
    </source>
</evidence>
<gene>
    <name evidence="2" type="ORF">SFRICE_019147</name>
</gene>
<feature type="region of interest" description="Disordered" evidence="1">
    <location>
        <begin position="1"/>
        <end position="31"/>
    </location>
</feature>